<evidence type="ECO:0000256" key="1">
    <source>
        <dbReference type="SAM" id="SignalP"/>
    </source>
</evidence>
<dbReference type="eggNOG" id="COG4775">
    <property type="taxonomic scope" value="Bacteria"/>
</dbReference>
<dbReference type="Pfam" id="PF13715">
    <property type="entry name" value="CarbopepD_reg_2"/>
    <property type="match status" value="1"/>
</dbReference>
<dbReference type="SUPFAM" id="SSF49464">
    <property type="entry name" value="Carboxypeptidase regulatory domain-like"/>
    <property type="match status" value="1"/>
</dbReference>
<protein>
    <submittedName>
        <fullName evidence="2">CarboxypepD_reg-like domain-containing protein</fullName>
    </submittedName>
</protein>
<dbReference type="Pfam" id="PF18939">
    <property type="entry name" value="DUF5686"/>
    <property type="match status" value="1"/>
</dbReference>
<feature type="signal peptide" evidence="1">
    <location>
        <begin position="1"/>
        <end position="26"/>
    </location>
</feature>
<keyword evidence="1" id="KW-0732">Signal</keyword>
<dbReference type="InterPro" id="IPR008969">
    <property type="entry name" value="CarboxyPept-like_regulatory"/>
</dbReference>
<dbReference type="AlphaFoldDB" id="A0A1I4VS25"/>
<reference evidence="3" key="1">
    <citation type="submission" date="2016-10" db="EMBL/GenBank/DDBJ databases">
        <authorList>
            <person name="Varghese N."/>
            <person name="Submissions S."/>
        </authorList>
    </citation>
    <scope>NUCLEOTIDE SEQUENCE [LARGE SCALE GENOMIC DNA]</scope>
    <source>
        <strain evidence="3">DSM 4002</strain>
    </source>
</reference>
<keyword evidence="3" id="KW-1185">Reference proteome</keyword>
<sequence>MGSKYTFMKQLSWLLLLFTFSGQAQFQWNGLVKDAKTNQPLPFASITSNTGVQTVSDVDGKFLLTSANPITDFIVSYIGYAPIQQNIIPNKTFYGIVLEEKSNDLNEVIIPNDNDALRIIQQAIANKNNNNPRKKNKSYSFKSYNKLLVTANPDSINGKIDSIFVEKTYGKELIKIDSSNYKFKEIISKQHLFQTEKVSFFQHQNTHLKEVILGTKMSGFKQPIYEIIAFNLHSFSMYDAKYELFETKYNSPIADDATEHYHYKLLDSVTIDGRSTYMIYFKNKKKKNASGLEGVLYIDTNSYGIAKAIMRIKGVLDISSTHEFAYFPKEKIWFPITKTFQIVKGKNENDIKILGGTIQFDGAEEVSFMPRKKEATDISYLRSKSYYFDIQFDKVVVIKQPSIAIEVETNAINPPESFWQTYRKEPLDLRSQKTYSAVDSISIKNGIENKLLFGRKIINGYVPISIIDFDLRKFVSYNNYEGFRLGVGGITNDRFSKKWKIEGYSAYGTKDGTFKYSLGIGSRINKFSNTWWGISFTDDVREIASTAWAVDKRGFKIYDPRPINISTFYHYQTWKTSVETKFIPKTESIWEISNTFVEPRFDYVYNLNEKLFTKYNLTTAMVSLRWNPFSDYMQTPTGRIETEKRYPKFTFQFTKSLPNVGNNDFEFSKIDFRTEYQKNYLNGQKTSLLFETGYVVGDLPLTHLYNTSPNNLNKETIFQRITFGGKNSFETMFFNEFFSSKFAYFQFKHQFNRIPILKKVKPVLVLVSRMGWGDMEKPEQHVGIDYKTLRDGFFESGIELNQIFNGLGLSGFYRYGPNQLPKFQDNIAVKISFILNLGF</sequence>
<dbReference type="STRING" id="29536.FLB_18950"/>
<name>A0A1I4VS25_9FLAO</name>
<evidence type="ECO:0000313" key="3">
    <source>
        <dbReference type="Proteomes" id="UP000182961"/>
    </source>
</evidence>
<dbReference type="Proteomes" id="UP000182961">
    <property type="component" value="Unassembled WGS sequence"/>
</dbReference>
<dbReference type="EMBL" id="FOUT01000005">
    <property type="protein sequence ID" value="SFN03955.1"/>
    <property type="molecule type" value="Genomic_DNA"/>
</dbReference>
<accession>A0A1I4VS25</accession>
<organism evidence="2 3">
    <name type="scientific">Flavobacterium succinicans</name>
    <dbReference type="NCBI Taxonomy" id="29536"/>
    <lineage>
        <taxon>Bacteria</taxon>
        <taxon>Pseudomonadati</taxon>
        <taxon>Bacteroidota</taxon>
        <taxon>Flavobacteriia</taxon>
        <taxon>Flavobacteriales</taxon>
        <taxon>Flavobacteriaceae</taxon>
        <taxon>Flavobacterium</taxon>
    </lineage>
</organism>
<feature type="chain" id="PRO_5010169557" evidence="1">
    <location>
        <begin position="27"/>
        <end position="839"/>
    </location>
</feature>
<proteinExistence type="predicted"/>
<dbReference type="InterPro" id="IPR043741">
    <property type="entry name" value="DUF5686"/>
</dbReference>
<evidence type="ECO:0000313" key="2">
    <source>
        <dbReference type="EMBL" id="SFN03955.1"/>
    </source>
</evidence>
<gene>
    <name evidence="2" type="ORF">SAMN05444143_105141</name>
</gene>